<gene>
    <name evidence="1" type="ORF">OF850_20175</name>
</gene>
<dbReference type="Proteomes" id="UP001526430">
    <property type="component" value="Unassembled WGS sequence"/>
</dbReference>
<name>A0ABT3P0I6_9PROT</name>
<dbReference type="RefSeq" id="WP_301592132.1">
    <property type="nucleotide sequence ID" value="NZ_JAPFQI010000023.1"/>
</dbReference>
<protein>
    <submittedName>
        <fullName evidence="1">Uncharacterized protein</fullName>
    </submittedName>
</protein>
<accession>A0ABT3P0I6</accession>
<keyword evidence="2" id="KW-1185">Reference proteome</keyword>
<proteinExistence type="predicted"/>
<organism evidence="1 2">
    <name type="scientific">Sabulicella glaciei</name>
    <dbReference type="NCBI Taxonomy" id="2984948"/>
    <lineage>
        <taxon>Bacteria</taxon>
        <taxon>Pseudomonadati</taxon>
        <taxon>Pseudomonadota</taxon>
        <taxon>Alphaproteobacteria</taxon>
        <taxon>Acetobacterales</taxon>
        <taxon>Acetobacteraceae</taxon>
        <taxon>Sabulicella</taxon>
    </lineage>
</organism>
<sequence>MATRHELTHGERMRVTHAARTAIGKVAETSPELREVVHHADAILSGFAGREP</sequence>
<evidence type="ECO:0000313" key="2">
    <source>
        <dbReference type="Proteomes" id="UP001526430"/>
    </source>
</evidence>
<comment type="caution">
    <text evidence="1">The sequence shown here is derived from an EMBL/GenBank/DDBJ whole genome shotgun (WGS) entry which is preliminary data.</text>
</comment>
<reference evidence="1 2" key="1">
    <citation type="submission" date="2022-10" db="EMBL/GenBank/DDBJ databases">
        <title>Roseococcus glaciei nov., sp. nov., isolated from glacier.</title>
        <authorList>
            <person name="Liu Q."/>
            <person name="Xin Y.-H."/>
        </authorList>
    </citation>
    <scope>NUCLEOTIDE SEQUENCE [LARGE SCALE GENOMIC DNA]</scope>
    <source>
        <strain evidence="1 2">MDT2-1-1</strain>
    </source>
</reference>
<dbReference type="EMBL" id="JAPFQI010000023">
    <property type="protein sequence ID" value="MCW8087925.1"/>
    <property type="molecule type" value="Genomic_DNA"/>
</dbReference>
<evidence type="ECO:0000313" key="1">
    <source>
        <dbReference type="EMBL" id="MCW8087925.1"/>
    </source>
</evidence>